<evidence type="ECO:0000256" key="2">
    <source>
        <dbReference type="ARBA" id="ARBA00022801"/>
    </source>
</evidence>
<dbReference type="GO" id="GO:0046872">
    <property type="term" value="F:metal ion binding"/>
    <property type="evidence" value="ECO:0007669"/>
    <property type="project" value="UniProtKB-KW"/>
</dbReference>
<name>A0A0N0Z9D2_9GAMM</name>
<dbReference type="Gene3D" id="1.20.1440.100">
    <property type="entry name" value="SG protein - dephosphorylation function"/>
    <property type="match status" value="1"/>
</dbReference>
<keyword evidence="2 4" id="KW-0378">Hydrolase</keyword>
<dbReference type="InterPro" id="IPR036412">
    <property type="entry name" value="HAD-like_sf"/>
</dbReference>
<dbReference type="Gene3D" id="3.40.50.1000">
    <property type="entry name" value="HAD superfamily/HAD-like"/>
    <property type="match status" value="1"/>
</dbReference>
<dbReference type="InterPro" id="IPR006385">
    <property type="entry name" value="HAD_hydro_SerB1"/>
</dbReference>
<dbReference type="EC" id="3.1.3.-" evidence="4"/>
<dbReference type="CDD" id="cd02612">
    <property type="entry name" value="HAD_PGPPase"/>
    <property type="match status" value="1"/>
</dbReference>
<dbReference type="EC" id="3.1.3.3" evidence="4"/>
<dbReference type="InterPro" id="IPR023214">
    <property type="entry name" value="HAD_sf"/>
</dbReference>
<evidence type="ECO:0000256" key="3">
    <source>
        <dbReference type="ARBA" id="ARBA00022842"/>
    </source>
</evidence>
<comment type="caution">
    <text evidence="4">The sequence shown here is derived from an EMBL/GenBank/DDBJ whole genome shotgun (WGS) entry which is preliminary data.</text>
</comment>
<dbReference type="OrthoDB" id="9784466at2"/>
<dbReference type="Pfam" id="PF12710">
    <property type="entry name" value="HAD"/>
    <property type="match status" value="1"/>
</dbReference>
<dbReference type="GO" id="GO:0016787">
    <property type="term" value="F:hydrolase activity"/>
    <property type="evidence" value="ECO:0007669"/>
    <property type="project" value="UniProtKB-KW"/>
</dbReference>
<evidence type="ECO:0000313" key="5">
    <source>
        <dbReference type="Proteomes" id="UP000053226"/>
    </source>
</evidence>
<dbReference type="EMBL" id="LGAA01000008">
    <property type="protein sequence ID" value="KPD03715.1"/>
    <property type="molecule type" value="Genomic_DNA"/>
</dbReference>
<evidence type="ECO:0000313" key="4">
    <source>
        <dbReference type="EMBL" id="KPD03715.1"/>
    </source>
</evidence>
<dbReference type="RefSeq" id="WP_053907450.1">
    <property type="nucleotide sequence ID" value="NZ_CAWMUS010000008.1"/>
</dbReference>
<dbReference type="Proteomes" id="UP000053226">
    <property type="component" value="Unassembled WGS sequence"/>
</dbReference>
<accession>A0A0N0Z9D2</accession>
<dbReference type="EC" id="3.1.3.41" evidence="4"/>
<dbReference type="InterPro" id="IPR050582">
    <property type="entry name" value="HAD-like_SerB"/>
</dbReference>
<dbReference type="NCBIfam" id="TIGR01488">
    <property type="entry name" value="HAD-SF-IB"/>
    <property type="match status" value="1"/>
</dbReference>
<dbReference type="NCBIfam" id="TIGR01490">
    <property type="entry name" value="HAD-SF-IB-hyp1"/>
    <property type="match status" value="1"/>
</dbReference>
<sequence length="220" mass="24971">MTTKIAVFDLDETLIQGDSSVLWTHYLWDKQIINDPQFIAEDSRMMAQYNAGILDMPAYLAFSMQALAGIPTEQVDIWLDDFVNTIILPNIYPAARQCIDDYRQRHIPVIIISATVSFIVKKIAAKLHADFAIGIDMQVINNSYSGTINGIASFKAGKVKRLTQWLSQQRVSDAEIVFYTDSANDLPMCYFADQVITINADPRLAEIAMEQQWTQLQWKI</sequence>
<dbReference type="AlphaFoldDB" id="A0A0N0Z9D2"/>
<protein>
    <submittedName>
        <fullName evidence="4">Phosphoserine phosphatase</fullName>
        <ecNumber evidence="4">3.1.3.-</ecNumber>
        <ecNumber evidence="4">3.1.3.3</ecNumber>
        <ecNumber evidence="4">3.1.3.41</ecNumber>
    </submittedName>
</protein>
<keyword evidence="1" id="KW-0479">Metal-binding</keyword>
<dbReference type="PANTHER" id="PTHR43344">
    <property type="entry name" value="PHOSPHOSERINE PHOSPHATASE"/>
    <property type="match status" value="1"/>
</dbReference>
<dbReference type="SUPFAM" id="SSF56784">
    <property type="entry name" value="HAD-like"/>
    <property type="match status" value="1"/>
</dbReference>
<reference evidence="4 5" key="1">
    <citation type="submission" date="2015-07" db="EMBL/GenBank/DDBJ databases">
        <title>ATOL: Assembling a taxonomically balanced genome-scale reconstruction of the evolutionary history of the Enterobacteriaceae.</title>
        <authorList>
            <person name="Plunkett G.III."/>
            <person name="Neeno-Eckwall E.C."/>
            <person name="Glasner J.D."/>
            <person name="Perna N.T."/>
        </authorList>
    </citation>
    <scope>NUCLEOTIDE SEQUENCE [LARGE SCALE GENOMIC DNA]</scope>
    <source>
        <strain evidence="4 5">ATCC 35017</strain>
    </source>
</reference>
<keyword evidence="3" id="KW-0460">Magnesium</keyword>
<proteinExistence type="predicted"/>
<organism evidence="4 5">
    <name type="scientific">Moellerella wisconsensis ATCC 35017</name>
    <dbReference type="NCBI Taxonomy" id="1354267"/>
    <lineage>
        <taxon>Bacteria</taxon>
        <taxon>Pseudomonadati</taxon>
        <taxon>Pseudomonadota</taxon>
        <taxon>Gammaproteobacteria</taxon>
        <taxon>Enterobacterales</taxon>
        <taxon>Morganellaceae</taxon>
        <taxon>Moellerella</taxon>
    </lineage>
</organism>
<gene>
    <name evidence="4" type="ORF">M992_0850</name>
</gene>
<evidence type="ECO:0000256" key="1">
    <source>
        <dbReference type="ARBA" id="ARBA00022723"/>
    </source>
</evidence>
<keyword evidence="5" id="KW-1185">Reference proteome</keyword>
<dbReference type="GeneID" id="79715873"/>
<dbReference type="PANTHER" id="PTHR43344:SF13">
    <property type="entry name" value="PHOSPHATASE RV3661-RELATED"/>
    <property type="match status" value="1"/>
</dbReference>